<dbReference type="InterPro" id="IPR013736">
    <property type="entry name" value="Xaa-Pro_dipept_C"/>
</dbReference>
<dbReference type="PANTHER" id="PTHR43056:SF10">
    <property type="entry name" value="COCE_NOND FAMILY, PUTATIVE (AFU_ORTHOLOGUE AFUA_7G00600)-RELATED"/>
    <property type="match status" value="1"/>
</dbReference>
<dbReference type="PANTHER" id="PTHR43056">
    <property type="entry name" value="PEPTIDASE S9 PROLYL OLIGOPEPTIDASE"/>
    <property type="match status" value="1"/>
</dbReference>
<proteinExistence type="predicted"/>
<dbReference type="InterPro" id="IPR029058">
    <property type="entry name" value="AB_hydrolase_fold"/>
</dbReference>
<evidence type="ECO:0000313" key="5">
    <source>
        <dbReference type="Proteomes" id="UP000781932"/>
    </source>
</evidence>
<dbReference type="SUPFAM" id="SSF49785">
    <property type="entry name" value="Galactose-binding domain-like"/>
    <property type="match status" value="1"/>
</dbReference>
<dbReference type="InterPro" id="IPR005674">
    <property type="entry name" value="CocE/Ser_esterase"/>
</dbReference>
<dbReference type="AlphaFoldDB" id="A0A9P6LJW2"/>
<dbReference type="Proteomes" id="UP000781932">
    <property type="component" value="Unassembled WGS sequence"/>
</dbReference>
<dbReference type="Gene3D" id="2.60.120.260">
    <property type="entry name" value="Galactose-binding domain-like"/>
    <property type="match status" value="1"/>
</dbReference>
<dbReference type="Gene3D" id="1.10.3020.10">
    <property type="entry name" value="alpha-amino acid ester hydrolase ( Helical cap domain)"/>
    <property type="match status" value="1"/>
</dbReference>
<evidence type="ECO:0000259" key="3">
    <source>
        <dbReference type="SMART" id="SM00939"/>
    </source>
</evidence>
<dbReference type="RefSeq" id="XP_038748235.1">
    <property type="nucleotide sequence ID" value="XM_038886393.1"/>
</dbReference>
<accession>A0A9P6LJW2</accession>
<name>A0A9P6LJW2_9PEZI</name>
<dbReference type="NCBIfam" id="TIGR00976">
    <property type="entry name" value="CocE_NonD"/>
    <property type="match status" value="1"/>
</dbReference>
<evidence type="ECO:0000256" key="1">
    <source>
        <dbReference type="ARBA" id="ARBA00022801"/>
    </source>
</evidence>
<gene>
    <name evidence="4" type="ORF">CkaCkLH20_03674</name>
</gene>
<dbReference type="InterPro" id="IPR050585">
    <property type="entry name" value="Xaa-Pro_dipeptidyl-ppase/CocE"/>
</dbReference>
<dbReference type="SUPFAM" id="SSF53474">
    <property type="entry name" value="alpha/beta-Hydrolases"/>
    <property type="match status" value="1"/>
</dbReference>
<dbReference type="OrthoDB" id="416441at2759"/>
<dbReference type="GO" id="GO:0008239">
    <property type="term" value="F:dipeptidyl-peptidase activity"/>
    <property type="evidence" value="ECO:0007669"/>
    <property type="project" value="InterPro"/>
</dbReference>
<dbReference type="Pfam" id="PF02129">
    <property type="entry name" value="Peptidase_S15"/>
    <property type="match status" value="1"/>
</dbReference>
<comment type="caution">
    <text evidence="4">The sequence shown here is derived from an EMBL/GenBank/DDBJ whole genome shotgun (WGS) entry which is preliminary data.</text>
</comment>
<dbReference type="InterPro" id="IPR008979">
    <property type="entry name" value="Galactose-bd-like_sf"/>
</dbReference>
<feature type="domain" description="Xaa-Pro dipeptidyl-peptidase C-terminal" evidence="3">
    <location>
        <begin position="288"/>
        <end position="540"/>
    </location>
</feature>
<dbReference type="EMBL" id="JAATWM020000009">
    <property type="protein sequence ID" value="KAF9878774.1"/>
    <property type="molecule type" value="Genomic_DNA"/>
</dbReference>
<dbReference type="Pfam" id="PF08530">
    <property type="entry name" value="PepX_C"/>
    <property type="match status" value="1"/>
</dbReference>
<keyword evidence="1" id="KW-0378">Hydrolase</keyword>
<dbReference type="InterPro" id="IPR000383">
    <property type="entry name" value="Xaa-Pro-like_dom"/>
</dbReference>
<organism evidence="4 5">
    <name type="scientific">Colletotrichum karsti</name>
    <dbReference type="NCBI Taxonomy" id="1095194"/>
    <lineage>
        <taxon>Eukaryota</taxon>
        <taxon>Fungi</taxon>
        <taxon>Dikarya</taxon>
        <taxon>Ascomycota</taxon>
        <taxon>Pezizomycotina</taxon>
        <taxon>Sordariomycetes</taxon>
        <taxon>Hypocreomycetidae</taxon>
        <taxon>Glomerellales</taxon>
        <taxon>Glomerellaceae</taxon>
        <taxon>Colletotrichum</taxon>
        <taxon>Colletotrichum boninense species complex</taxon>
    </lineage>
</organism>
<feature type="region of interest" description="Disordered" evidence="2">
    <location>
        <begin position="526"/>
        <end position="546"/>
    </location>
</feature>
<dbReference type="Gene3D" id="3.40.50.1820">
    <property type="entry name" value="alpha/beta hydrolase"/>
    <property type="match status" value="1"/>
</dbReference>
<reference evidence="4" key="2">
    <citation type="submission" date="2020-11" db="EMBL/GenBank/DDBJ databases">
        <title>Whole genome sequencing of Colletotrichum sp.</title>
        <authorList>
            <person name="Li H."/>
        </authorList>
    </citation>
    <scope>NUCLEOTIDE SEQUENCE</scope>
    <source>
        <strain evidence="4">CkLH20</strain>
    </source>
</reference>
<reference evidence="4" key="1">
    <citation type="submission" date="2020-03" db="EMBL/GenBank/DDBJ databases">
        <authorList>
            <person name="He L."/>
        </authorList>
    </citation>
    <scope>NUCLEOTIDE SEQUENCE</scope>
    <source>
        <strain evidence="4">CkLH20</strain>
    </source>
</reference>
<dbReference type="SMART" id="SM00939">
    <property type="entry name" value="PepX_C"/>
    <property type="match status" value="1"/>
</dbReference>
<dbReference type="GeneID" id="62159467"/>
<evidence type="ECO:0000313" key="4">
    <source>
        <dbReference type="EMBL" id="KAF9878774.1"/>
    </source>
</evidence>
<sequence>MSTSELPIRIHDHVEIVLSDGIILSAMIWIPETADSVPVPAILEYLPYRKRDGTADRDALNHRYFAAHGYACVRVDMRGSGDSEGVLLGEYLQQEQDDALEILRWIAAQEWCTGAIGMIGISWGGFNGLQIAARQPPELKAVISLCSTDDRYDNDVHYMGGCQLVDNFLWGATMFSIAPTPPDPALVGDKWRDMWMERLETGTPYMEEWHQHQRRDEFWQHASICEDYGAVQCPVYMVGGWHDAYSNSIFRTLENLKCPKKGLVGPWAHKYPNMGKPGPPIGFLQESLRWWDKWLKGKETGIMEEPMLRCYLNDTVPPQRSYVQRPGHWVAEKSWPSERVTTKTMSLASGQLLDGSWANIEKISFSSPQTVGFASGRWCPYGSSTDLPGDQHDEAVGSQIFDSQPLTQPLDILGPIVVQLRVASDKPNAFVAAVVSEVLPDGSATRLSYGVLNLTHREGHVDLKPLEPGSFYDVTVQLNECGQRIGAGSVIRLALSTSYFPTVWPSPEAPTLTIDCASSQLKLPVRPETPSDNDLQPFEPAVNGPPLETKYLRPAKMNNSLVKDLATDRVTITFDSDEGLAEDLNNGWRWGGTTTTICSVRPDDPLSARAEQNFRQEFGRGELELAIDGWTSMTATEGEWCITTRMEAWENKGRVFEREHVYKIPRDHM</sequence>
<evidence type="ECO:0000256" key="2">
    <source>
        <dbReference type="SAM" id="MobiDB-lite"/>
    </source>
</evidence>
<protein>
    <recommendedName>
        <fullName evidence="3">Xaa-Pro dipeptidyl-peptidase C-terminal domain-containing protein</fullName>
    </recommendedName>
</protein>
<keyword evidence="5" id="KW-1185">Reference proteome</keyword>